<keyword evidence="4" id="KW-1185">Reference proteome</keyword>
<evidence type="ECO:0000313" key="4">
    <source>
        <dbReference type="Proteomes" id="UP001500363"/>
    </source>
</evidence>
<gene>
    <name evidence="3" type="ORF">GCM10009741_33200</name>
</gene>
<feature type="signal peptide" evidence="2">
    <location>
        <begin position="1"/>
        <end position="22"/>
    </location>
</feature>
<name>A0ABN2AXZ0_9ACTN</name>
<protein>
    <recommendedName>
        <fullName evidence="5">TRAP-type C4-dicarboxylate transport system substrate-binding protein</fullName>
    </recommendedName>
</protein>
<dbReference type="Pfam" id="PF03480">
    <property type="entry name" value="DctP"/>
    <property type="match status" value="1"/>
</dbReference>
<dbReference type="EMBL" id="BAAANC010000002">
    <property type="protein sequence ID" value="GAA1528731.1"/>
    <property type="molecule type" value="Genomic_DNA"/>
</dbReference>
<sequence length="357" mass="37513">MNRTPHHWALACGLALVLTVTACNGDPTEVDPVDNAGPVTLRLGTADDDAKPGGLAILQFVEQVRTLSDGKLLIYPVWEAAAGAQQWDQVVARMLKDKKVDLAMIPSRTWDTEGVTSLRALNAPFLVTSDALADKIVGTAELSDELLAGLDKAGATGLAMMPEGLRHPFGFGRALVSPKAFAGQGIRTAKSDLGDATIRAFGGKPDDAVGDLYGAGVRSGTLTGAETGFVLSDSLPTAGIAAANVTFTTKVNTLVANSEVLGGLTPDNQRILQAAATATREWVVAHRVPESAHAAAYCNRGGKIVNATAVELRAFDQAVRPLYVELEQDPKTKAMIDRIRTLKQSVRVPPTGIAVLC</sequence>
<dbReference type="RefSeq" id="WP_344175004.1">
    <property type="nucleotide sequence ID" value="NZ_BAAANC010000002.1"/>
</dbReference>
<evidence type="ECO:0000256" key="2">
    <source>
        <dbReference type="SAM" id="SignalP"/>
    </source>
</evidence>
<proteinExistence type="predicted"/>
<dbReference type="Proteomes" id="UP001500363">
    <property type="component" value="Unassembled WGS sequence"/>
</dbReference>
<dbReference type="InterPro" id="IPR018389">
    <property type="entry name" value="DctP_fam"/>
</dbReference>
<dbReference type="InterPro" id="IPR038404">
    <property type="entry name" value="TRAP_DctP_sf"/>
</dbReference>
<evidence type="ECO:0000256" key="1">
    <source>
        <dbReference type="ARBA" id="ARBA00022729"/>
    </source>
</evidence>
<comment type="caution">
    <text evidence="3">The sequence shown here is derived from an EMBL/GenBank/DDBJ whole genome shotgun (WGS) entry which is preliminary data.</text>
</comment>
<dbReference type="PANTHER" id="PTHR33376:SF5">
    <property type="entry name" value="EXTRACYTOPLASMIC SOLUTE RECEPTOR PROTEIN"/>
    <property type="match status" value="1"/>
</dbReference>
<accession>A0ABN2AXZ0</accession>
<evidence type="ECO:0008006" key="5">
    <source>
        <dbReference type="Google" id="ProtNLM"/>
    </source>
</evidence>
<dbReference type="PANTHER" id="PTHR33376">
    <property type="match status" value="1"/>
</dbReference>
<dbReference type="PROSITE" id="PS51257">
    <property type="entry name" value="PROKAR_LIPOPROTEIN"/>
    <property type="match status" value="1"/>
</dbReference>
<feature type="chain" id="PRO_5047159033" description="TRAP-type C4-dicarboxylate transport system substrate-binding protein" evidence="2">
    <location>
        <begin position="23"/>
        <end position="357"/>
    </location>
</feature>
<dbReference type="Gene3D" id="3.40.190.170">
    <property type="entry name" value="Bacterial extracellular solute-binding protein, family 7"/>
    <property type="match status" value="1"/>
</dbReference>
<reference evidence="3 4" key="1">
    <citation type="journal article" date="2019" name="Int. J. Syst. Evol. Microbiol.">
        <title>The Global Catalogue of Microorganisms (GCM) 10K type strain sequencing project: providing services to taxonomists for standard genome sequencing and annotation.</title>
        <authorList>
            <consortium name="The Broad Institute Genomics Platform"/>
            <consortium name="The Broad Institute Genome Sequencing Center for Infectious Disease"/>
            <person name="Wu L."/>
            <person name="Ma J."/>
        </authorList>
    </citation>
    <scope>NUCLEOTIDE SEQUENCE [LARGE SCALE GENOMIC DNA]</scope>
    <source>
        <strain evidence="3 4">JCM 14303</strain>
    </source>
</reference>
<evidence type="ECO:0000313" key="3">
    <source>
        <dbReference type="EMBL" id="GAA1528731.1"/>
    </source>
</evidence>
<organism evidence="3 4">
    <name type="scientific">Kribbella lupini</name>
    <dbReference type="NCBI Taxonomy" id="291602"/>
    <lineage>
        <taxon>Bacteria</taxon>
        <taxon>Bacillati</taxon>
        <taxon>Actinomycetota</taxon>
        <taxon>Actinomycetes</taxon>
        <taxon>Propionibacteriales</taxon>
        <taxon>Kribbellaceae</taxon>
        <taxon>Kribbella</taxon>
    </lineage>
</organism>
<keyword evidence="1 2" id="KW-0732">Signal</keyword>